<dbReference type="Proteomes" id="UP001059859">
    <property type="component" value="Chromosome"/>
</dbReference>
<sequence>MRSADGSRPRGYLTPSGPTKAPWLGILGTALAVTGGAAVLAAAVAALTAGISAAVSSLSGWFLIAAFFGISLLVGHVVGRSNPSGAIGMFMVTYAIKVVGFAVILFGIGTPVWLHREWFALTAVGAVVLWQVAEIRAFSRSRHLIYSDGTDTAREGGTDA</sequence>
<accession>A0ABY5YN26</accession>
<keyword evidence="3" id="KW-1185">Reference proteome</keyword>
<evidence type="ECO:0000313" key="3">
    <source>
        <dbReference type="Proteomes" id="UP001059859"/>
    </source>
</evidence>
<keyword evidence="1" id="KW-0812">Transmembrane</keyword>
<dbReference type="EMBL" id="CP104275">
    <property type="protein sequence ID" value="UWX96212.1"/>
    <property type="molecule type" value="Genomic_DNA"/>
</dbReference>
<dbReference type="RefSeq" id="WP_260651597.1">
    <property type="nucleotide sequence ID" value="NZ_CP104275.1"/>
</dbReference>
<feature type="transmembrane region" description="Helical" evidence="1">
    <location>
        <begin position="91"/>
        <end position="112"/>
    </location>
</feature>
<reference evidence="2" key="1">
    <citation type="submission" date="2022-09" db="EMBL/GenBank/DDBJ databases">
        <title>Novel species in genus Arthrobacter.</title>
        <authorList>
            <person name="Liu Y."/>
        </authorList>
    </citation>
    <scope>NUCLEOTIDE SEQUENCE</scope>
    <source>
        <strain evidence="2">Zg-Y815</strain>
    </source>
</reference>
<feature type="transmembrane region" description="Helical" evidence="1">
    <location>
        <begin position="21"/>
        <end position="54"/>
    </location>
</feature>
<proteinExistence type="predicted"/>
<name>A0ABY5YN26_9MICC</name>
<evidence type="ECO:0000256" key="1">
    <source>
        <dbReference type="SAM" id="Phobius"/>
    </source>
</evidence>
<evidence type="ECO:0000313" key="2">
    <source>
        <dbReference type="EMBL" id="UWX96212.1"/>
    </source>
</evidence>
<feature type="transmembrane region" description="Helical" evidence="1">
    <location>
        <begin position="60"/>
        <end position="79"/>
    </location>
</feature>
<feature type="transmembrane region" description="Helical" evidence="1">
    <location>
        <begin position="118"/>
        <end position="138"/>
    </location>
</feature>
<gene>
    <name evidence="2" type="ORF">N2K95_11090</name>
</gene>
<evidence type="ECO:0008006" key="4">
    <source>
        <dbReference type="Google" id="ProtNLM"/>
    </source>
</evidence>
<keyword evidence="1" id="KW-1133">Transmembrane helix</keyword>
<keyword evidence="1" id="KW-0472">Membrane</keyword>
<protein>
    <recommendedName>
        <fullName evidence="4">ATP synthase protein I</fullName>
    </recommendedName>
</protein>
<organism evidence="2 3">
    <name type="scientific">Arthrobacter zhaoxinii</name>
    <dbReference type="NCBI Taxonomy" id="2964616"/>
    <lineage>
        <taxon>Bacteria</taxon>
        <taxon>Bacillati</taxon>
        <taxon>Actinomycetota</taxon>
        <taxon>Actinomycetes</taxon>
        <taxon>Micrococcales</taxon>
        <taxon>Micrococcaceae</taxon>
        <taxon>Arthrobacter</taxon>
    </lineage>
</organism>